<keyword evidence="2" id="KW-1185">Reference proteome</keyword>
<dbReference type="Proteomes" id="UP000094801">
    <property type="component" value="Unassembled WGS sequence"/>
</dbReference>
<evidence type="ECO:0000313" key="1">
    <source>
        <dbReference type="EMBL" id="ODV87361.1"/>
    </source>
</evidence>
<protein>
    <submittedName>
        <fullName evidence="1">Uncharacterized protein</fullName>
    </submittedName>
</protein>
<reference evidence="2" key="1">
    <citation type="submission" date="2016-04" db="EMBL/GenBank/DDBJ databases">
        <title>Comparative genomics of biotechnologically important yeasts.</title>
        <authorList>
            <consortium name="DOE Joint Genome Institute"/>
            <person name="Riley R."/>
            <person name="Haridas S."/>
            <person name="Wolfe K.H."/>
            <person name="Lopes M.R."/>
            <person name="Hittinger C.T."/>
            <person name="Goker M."/>
            <person name="Salamov A."/>
            <person name="Wisecaver J."/>
            <person name="Long T.M."/>
            <person name="Aerts A.L."/>
            <person name="Barry K."/>
            <person name="Choi C."/>
            <person name="Clum A."/>
            <person name="Coughlan A.Y."/>
            <person name="Deshpande S."/>
            <person name="Douglass A.P."/>
            <person name="Hanson S.J."/>
            <person name="Klenk H.-P."/>
            <person name="Labutti K."/>
            <person name="Lapidus A."/>
            <person name="Lindquist E."/>
            <person name="Lipzen A."/>
            <person name="Meier-Kolthoff J.P."/>
            <person name="Ohm R.A."/>
            <person name="Otillar R.P."/>
            <person name="Pangilinan J."/>
            <person name="Peng Y."/>
            <person name="Rokas A."/>
            <person name="Rosa C.A."/>
            <person name="Scheuner C."/>
            <person name="Sibirny A.A."/>
            <person name="Slot J.C."/>
            <person name="Stielow J.B."/>
            <person name="Sun H."/>
            <person name="Kurtzman C.P."/>
            <person name="Blackwell M."/>
            <person name="Grigoriev I.V."/>
            <person name="Jeffries T.W."/>
        </authorList>
    </citation>
    <scope>NUCLEOTIDE SEQUENCE [LARGE SCALE GENOMIC DNA]</scope>
    <source>
        <strain evidence="2">NRRL YB-2248</strain>
    </source>
</reference>
<sequence length="79" mass="9159">MWLKNTELKRTIERVQRRQGWVKNKIIGGIKMLLTESSVGERIQIFNPLTPWLACTAQKASEGSNSFVNSYWRLGEAEY</sequence>
<dbReference type="AlphaFoldDB" id="A0A1E4T6M3"/>
<evidence type="ECO:0000313" key="2">
    <source>
        <dbReference type="Proteomes" id="UP000094801"/>
    </source>
</evidence>
<organism evidence="1 2">
    <name type="scientific">[Candida] arabinofermentans NRRL YB-2248</name>
    <dbReference type="NCBI Taxonomy" id="983967"/>
    <lineage>
        <taxon>Eukaryota</taxon>
        <taxon>Fungi</taxon>
        <taxon>Dikarya</taxon>
        <taxon>Ascomycota</taxon>
        <taxon>Saccharomycotina</taxon>
        <taxon>Pichiomycetes</taxon>
        <taxon>Pichiales</taxon>
        <taxon>Pichiaceae</taxon>
        <taxon>Ogataea</taxon>
        <taxon>Ogataea/Candida clade</taxon>
    </lineage>
</organism>
<dbReference type="EMBL" id="KV453848">
    <property type="protein sequence ID" value="ODV87361.1"/>
    <property type="molecule type" value="Genomic_DNA"/>
</dbReference>
<proteinExistence type="predicted"/>
<gene>
    <name evidence="1" type="ORF">CANARDRAFT_26763</name>
</gene>
<accession>A0A1E4T6M3</accession>
<name>A0A1E4T6M3_9ASCO</name>